<evidence type="ECO:0000256" key="2">
    <source>
        <dbReference type="SAM" id="MobiDB-lite"/>
    </source>
</evidence>
<reference evidence="4" key="1">
    <citation type="journal article" date="2016" name="Nat. Commun.">
        <title>The Gonium pectorale genome demonstrates co-option of cell cycle regulation during the evolution of multicellularity.</title>
        <authorList>
            <person name="Hanschen E.R."/>
            <person name="Marriage T.N."/>
            <person name="Ferris P.J."/>
            <person name="Hamaji T."/>
            <person name="Toyoda A."/>
            <person name="Fujiyama A."/>
            <person name="Neme R."/>
            <person name="Noguchi H."/>
            <person name="Minakuchi Y."/>
            <person name="Suzuki M."/>
            <person name="Kawai-Toyooka H."/>
            <person name="Smith D.R."/>
            <person name="Sparks H."/>
            <person name="Anderson J."/>
            <person name="Bakaric R."/>
            <person name="Luria V."/>
            <person name="Karger A."/>
            <person name="Kirschner M.W."/>
            <person name="Durand P.M."/>
            <person name="Michod R.E."/>
            <person name="Nozaki H."/>
            <person name="Olson B.J."/>
        </authorList>
    </citation>
    <scope>NUCLEOTIDE SEQUENCE [LARGE SCALE GENOMIC DNA]</scope>
    <source>
        <strain evidence="4">NIES-2863</strain>
    </source>
</reference>
<dbReference type="AlphaFoldDB" id="A0A150H523"/>
<feature type="coiled-coil region" evidence="1">
    <location>
        <begin position="79"/>
        <end position="138"/>
    </location>
</feature>
<evidence type="ECO:0000313" key="3">
    <source>
        <dbReference type="EMBL" id="KXZ56710.1"/>
    </source>
</evidence>
<comment type="caution">
    <text evidence="3">The sequence shown here is derived from an EMBL/GenBank/DDBJ whole genome shotgun (WGS) entry which is preliminary data.</text>
</comment>
<evidence type="ECO:0000313" key="4">
    <source>
        <dbReference type="Proteomes" id="UP000075714"/>
    </source>
</evidence>
<feature type="region of interest" description="Disordered" evidence="2">
    <location>
        <begin position="198"/>
        <end position="252"/>
    </location>
</feature>
<protein>
    <submittedName>
        <fullName evidence="3">Uncharacterized protein</fullName>
    </submittedName>
</protein>
<gene>
    <name evidence="3" type="ORF">GPECTOR_1g64</name>
</gene>
<sequence length="311" mass="34115">MISVACVSPEEVEAASVHLCSYLKGQGLWASDTLNVLNPSPQDGAGFIELVYRLINLADASSRALDQLREEADRRRVALGCSERKNETLEESVRRLRLEVQSHESKLLASKHKAEEEAKDLTSKLKSANVHINKLLREASKRGPATGGNGAPAATSVGGAVAGPRRVVSRFQDDLATENEMLQRDKQRLTKEVELLKKQLKSPTSHGKLGGAGSSRHGWGELQSRGPTGEDVEAQSDRGCPDSQLGVTSPESVNRVAHLQRTVQSLDEEVKHLRSLKHDLQDRCNKMVAELSESRRNVHQLRTKCVSGDRL</sequence>
<organism evidence="3 4">
    <name type="scientific">Gonium pectorale</name>
    <name type="common">Green alga</name>
    <dbReference type="NCBI Taxonomy" id="33097"/>
    <lineage>
        <taxon>Eukaryota</taxon>
        <taxon>Viridiplantae</taxon>
        <taxon>Chlorophyta</taxon>
        <taxon>core chlorophytes</taxon>
        <taxon>Chlorophyceae</taxon>
        <taxon>CS clade</taxon>
        <taxon>Chlamydomonadales</taxon>
        <taxon>Volvocaceae</taxon>
        <taxon>Gonium</taxon>
    </lineage>
</organism>
<accession>A0A150H523</accession>
<proteinExistence type="predicted"/>
<evidence type="ECO:0000256" key="1">
    <source>
        <dbReference type="SAM" id="Coils"/>
    </source>
</evidence>
<keyword evidence="4" id="KW-1185">Reference proteome</keyword>
<keyword evidence="1" id="KW-0175">Coiled coil</keyword>
<dbReference type="Proteomes" id="UP000075714">
    <property type="component" value="Unassembled WGS sequence"/>
</dbReference>
<name>A0A150H523_GONPE</name>
<dbReference type="OrthoDB" id="536116at2759"/>
<feature type="region of interest" description="Disordered" evidence="2">
    <location>
        <begin position="138"/>
        <end position="158"/>
    </location>
</feature>
<feature type="coiled-coil region" evidence="1">
    <location>
        <begin position="256"/>
        <end position="297"/>
    </location>
</feature>
<dbReference type="EMBL" id="LSYV01000002">
    <property type="protein sequence ID" value="KXZ56710.1"/>
    <property type="molecule type" value="Genomic_DNA"/>
</dbReference>